<dbReference type="EMBL" id="CM000364">
    <property type="protein sequence ID" value="EDX11783.1"/>
    <property type="molecule type" value="Genomic_DNA"/>
</dbReference>
<accession>B4QXJ7</accession>
<sequence>MAELLRSPVIPTPPRDLSVPTIIRIAQSQSSIPNRIQSPSPTMSIADKRASFARRAESLVERVRVMNTIYEVRASSDHGS</sequence>
<proteinExistence type="predicted"/>
<dbReference type="Proteomes" id="UP000000304">
    <property type="component" value="Chromosome 3R"/>
</dbReference>
<dbReference type="AlphaFoldDB" id="B4QXJ7"/>
<evidence type="ECO:0000313" key="1">
    <source>
        <dbReference type="EMBL" id="EDX11783.1"/>
    </source>
</evidence>
<organism evidence="1 2">
    <name type="scientific">Drosophila simulans</name>
    <name type="common">Fruit fly</name>
    <dbReference type="NCBI Taxonomy" id="7240"/>
    <lineage>
        <taxon>Eukaryota</taxon>
        <taxon>Metazoa</taxon>
        <taxon>Ecdysozoa</taxon>
        <taxon>Arthropoda</taxon>
        <taxon>Hexapoda</taxon>
        <taxon>Insecta</taxon>
        <taxon>Pterygota</taxon>
        <taxon>Neoptera</taxon>
        <taxon>Endopterygota</taxon>
        <taxon>Diptera</taxon>
        <taxon>Brachycera</taxon>
        <taxon>Muscomorpha</taxon>
        <taxon>Ephydroidea</taxon>
        <taxon>Drosophilidae</taxon>
        <taxon>Drosophila</taxon>
        <taxon>Sophophora</taxon>
    </lineage>
</organism>
<name>B4QXJ7_DROSI</name>
<keyword evidence="2" id="KW-1185">Reference proteome</keyword>
<gene>
    <name evidence="1" type="primary">Dsim\GD19582</name>
    <name evidence="1" type="ORF">Dsim_GD19582</name>
</gene>
<protein>
    <submittedName>
        <fullName evidence="1">GD19582</fullName>
    </submittedName>
</protein>
<evidence type="ECO:0000313" key="2">
    <source>
        <dbReference type="Proteomes" id="UP000000304"/>
    </source>
</evidence>
<reference evidence="1 2" key="1">
    <citation type="journal article" date="2007" name="Nature">
        <title>Evolution of genes and genomes on the Drosophila phylogeny.</title>
        <authorList>
            <consortium name="Drosophila 12 Genomes Consortium"/>
            <person name="Clark A.G."/>
            <person name="Eisen M.B."/>
            <person name="Smith D.R."/>
            <person name="Bergman C.M."/>
            <person name="Oliver B."/>
            <person name="Markow T.A."/>
            <person name="Kaufman T.C."/>
            <person name="Kellis M."/>
            <person name="Gelbart W."/>
            <person name="Iyer V.N."/>
            <person name="Pollard D.A."/>
            <person name="Sackton T.B."/>
            <person name="Larracuente A.M."/>
            <person name="Singh N.D."/>
            <person name="Abad J.P."/>
            <person name="Abt D.N."/>
            <person name="Adryan B."/>
            <person name="Aguade M."/>
            <person name="Akashi H."/>
            <person name="Anderson W.W."/>
            <person name="Aquadro C.F."/>
            <person name="Ardell D.H."/>
            <person name="Arguello R."/>
            <person name="Artieri C.G."/>
            <person name="Barbash D.A."/>
            <person name="Barker D."/>
            <person name="Barsanti P."/>
            <person name="Batterham P."/>
            <person name="Batzoglou S."/>
            <person name="Begun D."/>
            <person name="Bhutkar A."/>
            <person name="Blanco E."/>
            <person name="Bosak S.A."/>
            <person name="Bradley R.K."/>
            <person name="Brand A.D."/>
            <person name="Brent M.R."/>
            <person name="Brooks A.N."/>
            <person name="Brown R.H."/>
            <person name="Butlin R.K."/>
            <person name="Caggese C."/>
            <person name="Calvi B.R."/>
            <person name="Bernardo de Carvalho A."/>
            <person name="Caspi A."/>
            <person name="Castrezana S."/>
            <person name="Celniker S.E."/>
            <person name="Chang J.L."/>
            <person name="Chapple C."/>
            <person name="Chatterji S."/>
            <person name="Chinwalla A."/>
            <person name="Civetta A."/>
            <person name="Clifton S.W."/>
            <person name="Comeron J.M."/>
            <person name="Costello J.C."/>
            <person name="Coyne J.A."/>
            <person name="Daub J."/>
            <person name="David R.G."/>
            <person name="Delcher A.L."/>
            <person name="Delehaunty K."/>
            <person name="Do C.B."/>
            <person name="Ebling H."/>
            <person name="Edwards K."/>
            <person name="Eickbush T."/>
            <person name="Evans J.D."/>
            <person name="Filipski A."/>
            <person name="Findeiss S."/>
            <person name="Freyhult E."/>
            <person name="Fulton L."/>
            <person name="Fulton R."/>
            <person name="Garcia A.C."/>
            <person name="Gardiner A."/>
            <person name="Garfield D.A."/>
            <person name="Garvin B.E."/>
            <person name="Gibson G."/>
            <person name="Gilbert D."/>
            <person name="Gnerre S."/>
            <person name="Godfrey J."/>
            <person name="Good R."/>
            <person name="Gotea V."/>
            <person name="Gravely B."/>
            <person name="Greenberg A.J."/>
            <person name="Griffiths-Jones S."/>
            <person name="Gross S."/>
            <person name="Guigo R."/>
            <person name="Gustafson E.A."/>
            <person name="Haerty W."/>
            <person name="Hahn M.W."/>
            <person name="Halligan D.L."/>
            <person name="Halpern A.L."/>
            <person name="Halter G.M."/>
            <person name="Han M.V."/>
            <person name="Heger A."/>
            <person name="Hillier L."/>
            <person name="Hinrichs A.S."/>
            <person name="Holmes I."/>
            <person name="Hoskins R.A."/>
            <person name="Hubisz M.J."/>
            <person name="Hultmark D."/>
            <person name="Huntley M.A."/>
            <person name="Jaffe D.B."/>
            <person name="Jagadeeshan S."/>
            <person name="Jeck W.R."/>
            <person name="Johnson J."/>
            <person name="Jones C.D."/>
            <person name="Jordan W.C."/>
            <person name="Karpen G.H."/>
            <person name="Kataoka E."/>
            <person name="Keightley P.D."/>
            <person name="Kheradpour P."/>
            <person name="Kirkness E.F."/>
            <person name="Koerich L.B."/>
            <person name="Kristiansen K."/>
            <person name="Kudrna D."/>
            <person name="Kulathinal R.J."/>
            <person name="Kumar S."/>
            <person name="Kwok R."/>
            <person name="Lander E."/>
            <person name="Langley C.H."/>
            <person name="Lapoint R."/>
            <person name="Lazzaro B.P."/>
            <person name="Lee S.J."/>
            <person name="Levesque L."/>
            <person name="Li R."/>
            <person name="Lin C.F."/>
            <person name="Lin M.F."/>
            <person name="Lindblad-Toh K."/>
            <person name="Llopart A."/>
            <person name="Long M."/>
            <person name="Low L."/>
            <person name="Lozovsky E."/>
            <person name="Lu J."/>
            <person name="Luo M."/>
            <person name="Machado C.A."/>
            <person name="Makalowski W."/>
            <person name="Marzo M."/>
            <person name="Matsuda M."/>
            <person name="Matzkin L."/>
            <person name="McAllister B."/>
            <person name="McBride C.S."/>
            <person name="McKernan B."/>
            <person name="McKernan K."/>
            <person name="Mendez-Lago M."/>
            <person name="Minx P."/>
            <person name="Mollenhauer M.U."/>
            <person name="Montooth K."/>
            <person name="Mount S.M."/>
            <person name="Mu X."/>
            <person name="Myers E."/>
            <person name="Negre B."/>
            <person name="Newfeld S."/>
            <person name="Nielsen R."/>
            <person name="Noor M.A."/>
            <person name="O'Grady P."/>
            <person name="Pachter L."/>
            <person name="Papaceit M."/>
            <person name="Parisi M.J."/>
            <person name="Parisi M."/>
            <person name="Parts L."/>
            <person name="Pedersen J.S."/>
            <person name="Pesole G."/>
            <person name="Phillippy A.M."/>
            <person name="Ponting C.P."/>
            <person name="Pop M."/>
            <person name="Porcelli D."/>
            <person name="Powell J.R."/>
            <person name="Prohaska S."/>
            <person name="Pruitt K."/>
            <person name="Puig M."/>
            <person name="Quesneville H."/>
            <person name="Ram K.R."/>
            <person name="Rand D."/>
            <person name="Rasmussen M.D."/>
            <person name="Reed L.K."/>
            <person name="Reenan R."/>
            <person name="Reily A."/>
            <person name="Remington K.A."/>
            <person name="Rieger T.T."/>
            <person name="Ritchie M.G."/>
            <person name="Robin C."/>
            <person name="Rogers Y.H."/>
            <person name="Rohde C."/>
            <person name="Rozas J."/>
            <person name="Rubenfield M.J."/>
            <person name="Ruiz A."/>
            <person name="Russo S."/>
            <person name="Salzberg S.L."/>
            <person name="Sanchez-Gracia A."/>
            <person name="Saranga D.J."/>
            <person name="Sato H."/>
            <person name="Schaeffer S.W."/>
            <person name="Schatz M.C."/>
            <person name="Schlenke T."/>
            <person name="Schwartz R."/>
            <person name="Segarra C."/>
            <person name="Singh R.S."/>
            <person name="Sirot L."/>
            <person name="Sirota M."/>
            <person name="Sisneros N.B."/>
            <person name="Smith C.D."/>
            <person name="Smith T.F."/>
            <person name="Spieth J."/>
            <person name="Stage D.E."/>
            <person name="Stark A."/>
            <person name="Stephan W."/>
            <person name="Strausberg R.L."/>
            <person name="Strempel S."/>
            <person name="Sturgill D."/>
            <person name="Sutton G."/>
            <person name="Sutton G.G."/>
            <person name="Tao W."/>
            <person name="Teichmann S."/>
            <person name="Tobari Y.N."/>
            <person name="Tomimura Y."/>
            <person name="Tsolas J.M."/>
            <person name="Valente V.L."/>
            <person name="Venter E."/>
            <person name="Venter J.C."/>
            <person name="Vicario S."/>
            <person name="Vieira F.G."/>
            <person name="Vilella A.J."/>
            <person name="Villasante A."/>
            <person name="Walenz B."/>
            <person name="Wang J."/>
            <person name="Wasserman M."/>
            <person name="Watts T."/>
            <person name="Wilson D."/>
            <person name="Wilson R.K."/>
            <person name="Wing R.A."/>
            <person name="Wolfner M.F."/>
            <person name="Wong A."/>
            <person name="Wong G.K."/>
            <person name="Wu C.I."/>
            <person name="Wu G."/>
            <person name="Yamamoto D."/>
            <person name="Yang H.P."/>
            <person name="Yang S.P."/>
            <person name="Yorke J.A."/>
            <person name="Yoshida K."/>
            <person name="Zdobnov E."/>
            <person name="Zhang P."/>
            <person name="Zhang Y."/>
            <person name="Zimin A.V."/>
            <person name="Baldwin J."/>
            <person name="Abdouelleil A."/>
            <person name="Abdulkadir J."/>
            <person name="Abebe A."/>
            <person name="Abera B."/>
            <person name="Abreu J."/>
            <person name="Acer S.C."/>
            <person name="Aftuck L."/>
            <person name="Alexander A."/>
            <person name="An P."/>
            <person name="Anderson E."/>
            <person name="Anderson S."/>
            <person name="Arachi H."/>
            <person name="Azer M."/>
            <person name="Bachantsang P."/>
            <person name="Barry A."/>
            <person name="Bayul T."/>
            <person name="Berlin A."/>
            <person name="Bessette D."/>
            <person name="Bloom T."/>
            <person name="Blye J."/>
            <person name="Boguslavskiy L."/>
            <person name="Bonnet C."/>
            <person name="Boukhgalter B."/>
            <person name="Bourzgui I."/>
            <person name="Brown A."/>
            <person name="Cahill P."/>
            <person name="Channer S."/>
            <person name="Cheshatsang Y."/>
            <person name="Chuda L."/>
            <person name="Citroen M."/>
            <person name="Collymore A."/>
            <person name="Cooke P."/>
            <person name="Costello M."/>
            <person name="D'Aco K."/>
            <person name="Daza R."/>
            <person name="De Haan G."/>
            <person name="DeGray S."/>
            <person name="DeMaso C."/>
            <person name="Dhargay N."/>
            <person name="Dooley K."/>
            <person name="Dooley E."/>
            <person name="Doricent M."/>
            <person name="Dorje P."/>
            <person name="Dorjee K."/>
            <person name="Dupes A."/>
            <person name="Elong R."/>
            <person name="Falk J."/>
            <person name="Farina A."/>
            <person name="Faro S."/>
            <person name="Ferguson D."/>
            <person name="Fisher S."/>
            <person name="Foley C.D."/>
            <person name="Franke A."/>
            <person name="Friedrich D."/>
            <person name="Gadbois L."/>
            <person name="Gearin G."/>
            <person name="Gearin C.R."/>
            <person name="Giannoukos G."/>
            <person name="Goode T."/>
            <person name="Graham J."/>
            <person name="Grandbois E."/>
            <person name="Grewal S."/>
            <person name="Gyaltsen K."/>
            <person name="Hafez N."/>
            <person name="Hagos B."/>
            <person name="Hall J."/>
            <person name="Henson C."/>
            <person name="Hollinger A."/>
            <person name="Honan T."/>
            <person name="Huard M.D."/>
            <person name="Hughes L."/>
            <person name="Hurhula B."/>
            <person name="Husby M.E."/>
            <person name="Kamat A."/>
            <person name="Kanga B."/>
            <person name="Kashin S."/>
            <person name="Khazanovich D."/>
            <person name="Kisner P."/>
            <person name="Lance K."/>
            <person name="Lara M."/>
            <person name="Lee W."/>
            <person name="Lennon N."/>
            <person name="Letendre F."/>
            <person name="LeVine R."/>
            <person name="Lipovsky A."/>
            <person name="Liu X."/>
            <person name="Liu J."/>
            <person name="Liu S."/>
            <person name="Lokyitsang T."/>
            <person name="Lokyitsang Y."/>
            <person name="Lubonja R."/>
            <person name="Lui A."/>
            <person name="MacDonald P."/>
            <person name="Magnisalis V."/>
            <person name="Maru K."/>
            <person name="Matthews C."/>
            <person name="McCusker W."/>
            <person name="McDonough S."/>
            <person name="Mehta T."/>
            <person name="Meldrim J."/>
            <person name="Meneus L."/>
            <person name="Mihai O."/>
            <person name="Mihalev A."/>
            <person name="Mihova T."/>
            <person name="Mittelman R."/>
            <person name="Mlenga V."/>
            <person name="Montmayeur A."/>
            <person name="Mulrain L."/>
            <person name="Navidi A."/>
            <person name="Naylor J."/>
            <person name="Negash T."/>
            <person name="Nguyen T."/>
            <person name="Nguyen N."/>
            <person name="Nicol R."/>
            <person name="Norbu C."/>
            <person name="Norbu N."/>
            <person name="Novod N."/>
            <person name="O'Neill B."/>
            <person name="Osman S."/>
            <person name="Markiewicz E."/>
            <person name="Oyono O.L."/>
            <person name="Patti C."/>
            <person name="Phunkhang P."/>
            <person name="Pierre F."/>
            <person name="Priest M."/>
            <person name="Raghuraman S."/>
            <person name="Rege F."/>
            <person name="Reyes R."/>
            <person name="Rise C."/>
            <person name="Rogov P."/>
            <person name="Ross K."/>
            <person name="Ryan E."/>
            <person name="Settipalli S."/>
            <person name="Shea T."/>
            <person name="Sherpa N."/>
            <person name="Shi L."/>
            <person name="Shih D."/>
            <person name="Sparrow T."/>
            <person name="Spaulding J."/>
            <person name="Stalker J."/>
            <person name="Stange-Thomann N."/>
            <person name="Stavropoulos S."/>
            <person name="Stone C."/>
            <person name="Strader C."/>
            <person name="Tesfaye S."/>
            <person name="Thomson T."/>
            <person name="Thoulutsang Y."/>
            <person name="Thoulutsang D."/>
            <person name="Topham K."/>
            <person name="Topping I."/>
            <person name="Tsamla T."/>
            <person name="Vassiliev H."/>
            <person name="Vo A."/>
            <person name="Wangchuk T."/>
            <person name="Wangdi T."/>
            <person name="Weiand M."/>
            <person name="Wilkinson J."/>
            <person name="Wilson A."/>
            <person name="Yadav S."/>
            <person name="Young G."/>
            <person name="Yu Q."/>
            <person name="Zembek L."/>
            <person name="Zhong D."/>
            <person name="Zimmer A."/>
            <person name="Zwirko Z."/>
            <person name="Jaffe D.B."/>
            <person name="Alvarez P."/>
            <person name="Brockman W."/>
            <person name="Butler J."/>
            <person name="Chin C."/>
            <person name="Gnerre S."/>
            <person name="Grabherr M."/>
            <person name="Kleber M."/>
            <person name="Mauceli E."/>
            <person name="MacCallum I."/>
        </authorList>
    </citation>
    <scope>NUCLEOTIDE SEQUENCE [LARGE SCALE GENOMIC DNA]</scope>
    <source>
        <strain evidence="2">white501</strain>
    </source>
</reference>
<dbReference type="HOGENOM" id="CLU_2592342_0_0_1"/>